<sequence>MVRTLGALLLTIHNQARSEDPALLQGAGAGVEDHLLQLDTTPPAAAASSSCMLEKADCKILEFLQHNHGLHLSFLQENTSSAVAVSRDWGLIKHLQPAAVLHPTSVHEIAELIRAVASSSSTNLTIAAKGVGHSIWTIPSMSWSLFCWILLIIMIISLSCLNREVMSRVVVEIAA</sequence>
<comment type="caution">
    <text evidence="2">The sequence shown here is derived from an EMBL/GenBank/DDBJ whole genome shotgun (WGS) entry which is preliminary data.</text>
</comment>
<reference evidence="2" key="1">
    <citation type="submission" date="2024-02" db="EMBL/GenBank/DDBJ databases">
        <authorList>
            <consortium name="ELIXIR-Norway"/>
            <consortium name="Elixir Norway"/>
        </authorList>
    </citation>
    <scope>NUCLEOTIDE SEQUENCE</scope>
</reference>
<evidence type="ECO:0000313" key="2">
    <source>
        <dbReference type="EMBL" id="CAK9254244.1"/>
    </source>
</evidence>
<dbReference type="Gene3D" id="3.30.43.10">
    <property type="entry name" value="Uridine Diphospho-n-acetylenolpyruvylglucosamine Reductase, domain 2"/>
    <property type="match status" value="1"/>
</dbReference>
<gene>
    <name evidence="2" type="ORF">CSSPJE1EN1_LOCUS29622</name>
</gene>
<dbReference type="InterPro" id="IPR036318">
    <property type="entry name" value="FAD-bd_PCMH-like_sf"/>
</dbReference>
<evidence type="ECO:0008006" key="4">
    <source>
        <dbReference type="Google" id="ProtNLM"/>
    </source>
</evidence>
<dbReference type="SUPFAM" id="SSF56176">
    <property type="entry name" value="FAD-binding/transporter-associated domain-like"/>
    <property type="match status" value="1"/>
</dbReference>
<keyword evidence="1" id="KW-0812">Transmembrane</keyword>
<protein>
    <recommendedName>
        <fullName evidence="4">FAD linked oxidase N-terminal domain-containing protein</fullName>
    </recommendedName>
</protein>
<evidence type="ECO:0000313" key="3">
    <source>
        <dbReference type="Proteomes" id="UP001497444"/>
    </source>
</evidence>
<name>A0ABP0VIK1_9BRYO</name>
<dbReference type="EMBL" id="CAXAQS010000999">
    <property type="protein sequence ID" value="CAK9254244.1"/>
    <property type="molecule type" value="Genomic_DNA"/>
</dbReference>
<keyword evidence="3" id="KW-1185">Reference proteome</keyword>
<feature type="transmembrane region" description="Helical" evidence="1">
    <location>
        <begin position="143"/>
        <end position="161"/>
    </location>
</feature>
<dbReference type="Proteomes" id="UP001497444">
    <property type="component" value="Unassembled WGS sequence"/>
</dbReference>
<organism evidence="2 3">
    <name type="scientific">Sphagnum jensenii</name>
    <dbReference type="NCBI Taxonomy" id="128206"/>
    <lineage>
        <taxon>Eukaryota</taxon>
        <taxon>Viridiplantae</taxon>
        <taxon>Streptophyta</taxon>
        <taxon>Embryophyta</taxon>
        <taxon>Bryophyta</taxon>
        <taxon>Sphagnophytina</taxon>
        <taxon>Sphagnopsida</taxon>
        <taxon>Sphagnales</taxon>
        <taxon>Sphagnaceae</taxon>
        <taxon>Sphagnum</taxon>
    </lineage>
</organism>
<proteinExistence type="predicted"/>
<dbReference type="InterPro" id="IPR016167">
    <property type="entry name" value="FAD-bd_PCMH_sub1"/>
</dbReference>
<keyword evidence="1" id="KW-1133">Transmembrane helix</keyword>
<keyword evidence="1" id="KW-0472">Membrane</keyword>
<evidence type="ECO:0000256" key="1">
    <source>
        <dbReference type="SAM" id="Phobius"/>
    </source>
</evidence>
<accession>A0ABP0VIK1</accession>